<feature type="region of interest" description="Disordered" evidence="1">
    <location>
        <begin position="43"/>
        <end position="81"/>
    </location>
</feature>
<organism evidence="2 3">
    <name type="scientific">Cucumis melo var. makuwa</name>
    <name type="common">Oriental melon</name>
    <dbReference type="NCBI Taxonomy" id="1194695"/>
    <lineage>
        <taxon>Eukaryota</taxon>
        <taxon>Viridiplantae</taxon>
        <taxon>Streptophyta</taxon>
        <taxon>Embryophyta</taxon>
        <taxon>Tracheophyta</taxon>
        <taxon>Spermatophyta</taxon>
        <taxon>Magnoliopsida</taxon>
        <taxon>eudicotyledons</taxon>
        <taxon>Gunneridae</taxon>
        <taxon>Pentapetalae</taxon>
        <taxon>rosids</taxon>
        <taxon>fabids</taxon>
        <taxon>Cucurbitales</taxon>
        <taxon>Cucurbitaceae</taxon>
        <taxon>Benincaseae</taxon>
        <taxon>Cucumis</taxon>
    </lineage>
</organism>
<dbReference type="Proteomes" id="UP000321947">
    <property type="component" value="Unassembled WGS sequence"/>
</dbReference>
<evidence type="ECO:0000256" key="1">
    <source>
        <dbReference type="SAM" id="MobiDB-lite"/>
    </source>
</evidence>
<dbReference type="AlphaFoldDB" id="A0A5D3CEU7"/>
<feature type="compositionally biased region" description="Basic and acidic residues" evidence="1">
    <location>
        <begin position="50"/>
        <end position="61"/>
    </location>
</feature>
<evidence type="ECO:0000313" key="2">
    <source>
        <dbReference type="EMBL" id="TYK09870.1"/>
    </source>
</evidence>
<gene>
    <name evidence="2" type="ORF">E5676_scaffold39G00400</name>
</gene>
<accession>A0A5D3CEU7</accession>
<name>A0A5D3CEU7_CUCMM</name>
<dbReference type="EMBL" id="SSTD01011273">
    <property type="protein sequence ID" value="TYK09870.1"/>
    <property type="molecule type" value="Genomic_DNA"/>
</dbReference>
<protein>
    <submittedName>
        <fullName evidence="2">Protein Ycf2-like</fullName>
    </submittedName>
</protein>
<feature type="region of interest" description="Disordered" evidence="1">
    <location>
        <begin position="127"/>
        <end position="224"/>
    </location>
</feature>
<evidence type="ECO:0000313" key="3">
    <source>
        <dbReference type="Proteomes" id="UP000321947"/>
    </source>
</evidence>
<feature type="compositionally biased region" description="Basic and acidic residues" evidence="1">
    <location>
        <begin position="158"/>
        <end position="188"/>
    </location>
</feature>
<feature type="compositionally biased region" description="Basic and acidic residues" evidence="1">
    <location>
        <begin position="71"/>
        <end position="81"/>
    </location>
</feature>
<proteinExistence type="predicted"/>
<reference evidence="2 3" key="1">
    <citation type="submission" date="2019-08" db="EMBL/GenBank/DDBJ databases">
        <title>Draft genome sequences of two oriental melons (Cucumis melo L. var makuwa).</title>
        <authorList>
            <person name="Kwon S.-Y."/>
        </authorList>
    </citation>
    <scope>NUCLEOTIDE SEQUENCE [LARGE SCALE GENOMIC DNA]</scope>
    <source>
        <strain evidence="3">cv. Chang Bougi</strain>
        <tissue evidence="2">Leaf</tissue>
    </source>
</reference>
<sequence>MKKIRVRIEDIEAQIADTRVGLGVFNNECVMKLALPLPGHFSPKSPESGKFLKSDDNEQAKKASYRSMNKGSKELSLERAGSKNLRVRIGEDDFQPEIDYAFEKLDLASLELKAEVAKRKDANSILFGSMPKTNERGKRHLKSKEEDQSLDQSSVFPKEWERSRAQRENIKMKKGKGEVKTRTSDRLRAARINGSKKRLPTGIQSLSSSSEEVQIRDISNTSSS</sequence>
<feature type="compositionally biased region" description="Polar residues" evidence="1">
    <location>
        <begin position="202"/>
        <end position="224"/>
    </location>
</feature>
<comment type="caution">
    <text evidence="2">The sequence shown here is derived from an EMBL/GenBank/DDBJ whole genome shotgun (WGS) entry which is preliminary data.</text>
</comment>